<feature type="compositionally biased region" description="Basic and acidic residues" evidence="1">
    <location>
        <begin position="1"/>
        <end position="11"/>
    </location>
</feature>
<evidence type="ECO:0000256" key="1">
    <source>
        <dbReference type="SAM" id="MobiDB-lite"/>
    </source>
</evidence>
<gene>
    <name evidence="2" type="ORF">METZ01_LOCUS128166</name>
</gene>
<dbReference type="EMBL" id="UINC01018024">
    <property type="protein sequence ID" value="SVA75312.1"/>
    <property type="molecule type" value="Genomic_DNA"/>
</dbReference>
<accession>A0A381YFD9</accession>
<dbReference type="AlphaFoldDB" id="A0A381YFD9"/>
<proteinExistence type="predicted"/>
<sequence length="243" mass="26988">MSEAKKEETQKETGPVTLSEAEAEAAVAKAEYEAAKEEAEDAKPDDGTLRSTTISDAVAASELAATAETAYEAAKEKVKAARIASEAAWKVEYEAAKANAGEITKDEFTHKRKQDRIFRREMGEPEFFGNAKNIPLKAIQTQQEQEEISRKVQIPTDQTPKYNPENLLSPEFAGISNYESGLGDLLDESKLKLERLLNDPNSTVQEIELAKTNLKKLNYLFENFHLGMNVFRTAKGGRDTIKE</sequence>
<reference evidence="2" key="1">
    <citation type="submission" date="2018-05" db="EMBL/GenBank/DDBJ databases">
        <authorList>
            <person name="Lanie J.A."/>
            <person name="Ng W.-L."/>
            <person name="Kazmierczak K.M."/>
            <person name="Andrzejewski T.M."/>
            <person name="Davidsen T.M."/>
            <person name="Wayne K.J."/>
            <person name="Tettelin H."/>
            <person name="Glass J.I."/>
            <person name="Rusch D."/>
            <person name="Podicherti R."/>
            <person name="Tsui H.-C.T."/>
            <person name="Winkler M.E."/>
        </authorList>
    </citation>
    <scope>NUCLEOTIDE SEQUENCE</scope>
</reference>
<evidence type="ECO:0000313" key="2">
    <source>
        <dbReference type="EMBL" id="SVA75312.1"/>
    </source>
</evidence>
<organism evidence="2">
    <name type="scientific">marine metagenome</name>
    <dbReference type="NCBI Taxonomy" id="408172"/>
    <lineage>
        <taxon>unclassified sequences</taxon>
        <taxon>metagenomes</taxon>
        <taxon>ecological metagenomes</taxon>
    </lineage>
</organism>
<protein>
    <submittedName>
        <fullName evidence="2">Uncharacterized protein</fullName>
    </submittedName>
</protein>
<feature type="compositionally biased region" description="Basic and acidic residues" evidence="1">
    <location>
        <begin position="30"/>
        <end position="48"/>
    </location>
</feature>
<feature type="region of interest" description="Disordered" evidence="1">
    <location>
        <begin position="1"/>
        <end position="50"/>
    </location>
</feature>
<name>A0A381YFD9_9ZZZZ</name>